<sequence length="263" mass="28290">MNSITPFKFDGASVRVIDIDGEPHFVGKDVAEALGYGDPTTAIRSHCKGVQKLHPLQTAGGRQDVRVLAEPDVLRLIVASNLPAAERFERWVFEEVLPSIRRTGGYTVPSRTPQLPATVSAMLAINKAISKIPGVNAGIAMSLTLDAIERHTGLPTTGLRLALPGAKVDDAKKLNATQVGEMLNPQKSGRAVNTALQVLELQAKDEREGWILTDAGTKHGEMVPFTRHGHSGYQPLWRESVLAVLQAHYDTSTNVVTLVGAPA</sequence>
<dbReference type="PANTHER" id="PTHR36180:SF2">
    <property type="entry name" value="BRO FAMILY PROTEIN"/>
    <property type="match status" value="1"/>
</dbReference>
<dbReference type="PROSITE" id="PS51750">
    <property type="entry name" value="BRO_N"/>
    <property type="match status" value="1"/>
</dbReference>
<evidence type="ECO:0000313" key="2">
    <source>
        <dbReference type="EMBL" id="RCW73839.1"/>
    </source>
</evidence>
<feature type="domain" description="Bro-N" evidence="1">
    <location>
        <begin position="1"/>
        <end position="104"/>
    </location>
</feature>
<evidence type="ECO:0000259" key="1">
    <source>
        <dbReference type="PROSITE" id="PS51750"/>
    </source>
</evidence>
<evidence type="ECO:0000313" key="3">
    <source>
        <dbReference type="Proteomes" id="UP000252884"/>
    </source>
</evidence>
<dbReference type="RefSeq" id="WP_211332928.1">
    <property type="nucleotide sequence ID" value="NZ_QPJK01000002.1"/>
</dbReference>
<name>A0A368Y289_9BURK</name>
<reference evidence="2 3" key="1">
    <citation type="submission" date="2018-07" db="EMBL/GenBank/DDBJ databases">
        <title>Genomic Encyclopedia of Type Strains, Phase IV (KMG-IV): sequencing the most valuable type-strain genomes for metagenomic binning, comparative biology and taxonomic classification.</title>
        <authorList>
            <person name="Goeker M."/>
        </authorList>
    </citation>
    <scope>NUCLEOTIDE SEQUENCE [LARGE SCALE GENOMIC DNA]</scope>
    <source>
        <strain evidence="2 3">DSM 21634</strain>
    </source>
</reference>
<proteinExistence type="predicted"/>
<dbReference type="Pfam" id="PF02498">
    <property type="entry name" value="Bro-N"/>
    <property type="match status" value="1"/>
</dbReference>
<dbReference type="InterPro" id="IPR003497">
    <property type="entry name" value="BRO_N_domain"/>
</dbReference>
<dbReference type="PANTHER" id="PTHR36180">
    <property type="entry name" value="DNA-BINDING PROTEIN-RELATED-RELATED"/>
    <property type="match status" value="1"/>
</dbReference>
<dbReference type="AlphaFoldDB" id="A0A368Y289"/>
<dbReference type="Proteomes" id="UP000252884">
    <property type="component" value="Unassembled WGS sequence"/>
</dbReference>
<comment type="caution">
    <text evidence="2">The sequence shown here is derived from an EMBL/GenBank/DDBJ whole genome shotgun (WGS) entry which is preliminary data.</text>
</comment>
<protein>
    <submittedName>
        <fullName evidence="2">BRO family protein</fullName>
    </submittedName>
</protein>
<accession>A0A368Y289</accession>
<organism evidence="2 3">
    <name type="scientific">Pseudorhodoferax soli</name>
    <dbReference type="NCBI Taxonomy" id="545864"/>
    <lineage>
        <taxon>Bacteria</taxon>
        <taxon>Pseudomonadati</taxon>
        <taxon>Pseudomonadota</taxon>
        <taxon>Betaproteobacteria</taxon>
        <taxon>Burkholderiales</taxon>
        <taxon>Comamonadaceae</taxon>
    </lineage>
</organism>
<dbReference type="SMART" id="SM01040">
    <property type="entry name" value="Bro-N"/>
    <property type="match status" value="1"/>
</dbReference>
<dbReference type="EMBL" id="QPJK01000002">
    <property type="protein sequence ID" value="RCW73839.1"/>
    <property type="molecule type" value="Genomic_DNA"/>
</dbReference>
<keyword evidence="3" id="KW-1185">Reference proteome</keyword>
<gene>
    <name evidence="2" type="ORF">DES41_102153</name>
</gene>